<accession>A0A074WXV9</accession>
<evidence type="ECO:0000256" key="2">
    <source>
        <dbReference type="SAM" id="SignalP"/>
    </source>
</evidence>
<dbReference type="GeneID" id="25413221"/>
<proteinExistence type="predicted"/>
<feature type="signal peptide" evidence="2">
    <location>
        <begin position="1"/>
        <end position="26"/>
    </location>
</feature>
<feature type="compositionally biased region" description="Basic and acidic residues" evidence="1">
    <location>
        <begin position="186"/>
        <end position="195"/>
    </location>
</feature>
<keyword evidence="2" id="KW-0732">Signal</keyword>
<gene>
    <name evidence="3" type="ORF">M436DRAFT_61597</name>
</gene>
<sequence>MTFALSCLALSVRLIALPRPWSRVLAYPYTTSAILYSPSPLKMDAKNVYAREWFRRNPEKHNRAITKWIRENQDKRREIVRASDQKRHVYIRLYKLLINYEWPMQHFTWKTHTPVKTQEAVKRACSSCGRYERQGLRLWWKRRNPKPADADLYDCFACFYTLNPGHVAPIEYESLSLREAVDTMQEARKQHDKSLRQAIASPSDNDKTR</sequence>
<dbReference type="OrthoDB" id="10631533at2759"/>
<dbReference type="AlphaFoldDB" id="A0A074WXV9"/>
<dbReference type="HOGENOM" id="CLU_1315169_0_0_1"/>
<dbReference type="RefSeq" id="XP_013430353.1">
    <property type="nucleotide sequence ID" value="XM_013574899.1"/>
</dbReference>
<evidence type="ECO:0000256" key="1">
    <source>
        <dbReference type="SAM" id="MobiDB-lite"/>
    </source>
</evidence>
<dbReference type="Proteomes" id="UP000027730">
    <property type="component" value="Unassembled WGS sequence"/>
</dbReference>
<evidence type="ECO:0000313" key="3">
    <source>
        <dbReference type="EMBL" id="KEQ76349.1"/>
    </source>
</evidence>
<dbReference type="EMBL" id="KL584704">
    <property type="protein sequence ID" value="KEQ76349.1"/>
    <property type="molecule type" value="Genomic_DNA"/>
</dbReference>
<evidence type="ECO:0000313" key="4">
    <source>
        <dbReference type="Proteomes" id="UP000027730"/>
    </source>
</evidence>
<feature type="region of interest" description="Disordered" evidence="1">
    <location>
        <begin position="186"/>
        <end position="209"/>
    </location>
</feature>
<feature type="chain" id="PRO_5001701791" description="GATA-type domain-containing protein" evidence="2">
    <location>
        <begin position="27"/>
        <end position="209"/>
    </location>
</feature>
<name>A0A074WXV9_9PEZI</name>
<protein>
    <recommendedName>
        <fullName evidence="5">GATA-type domain-containing protein</fullName>
    </recommendedName>
</protein>
<evidence type="ECO:0008006" key="5">
    <source>
        <dbReference type="Google" id="ProtNLM"/>
    </source>
</evidence>
<reference evidence="3 4" key="1">
    <citation type="journal article" date="2014" name="BMC Genomics">
        <title>Genome sequencing of four Aureobasidium pullulans varieties: biotechnological potential, stress tolerance, and description of new species.</title>
        <authorList>
            <person name="Gostin Ar C."/>
            <person name="Ohm R.A."/>
            <person name="Kogej T."/>
            <person name="Sonjak S."/>
            <person name="Turk M."/>
            <person name="Zajc J."/>
            <person name="Zalar P."/>
            <person name="Grube M."/>
            <person name="Sun H."/>
            <person name="Han J."/>
            <person name="Sharma A."/>
            <person name="Chiniquy J."/>
            <person name="Ngan C.Y."/>
            <person name="Lipzen A."/>
            <person name="Barry K."/>
            <person name="Grigoriev I.V."/>
            <person name="Gunde-Cimerman N."/>
        </authorList>
    </citation>
    <scope>NUCLEOTIDE SEQUENCE [LARGE SCALE GENOMIC DNA]</scope>
    <source>
        <strain evidence="3 4">CBS 147.97</strain>
    </source>
</reference>
<keyword evidence="4" id="KW-1185">Reference proteome</keyword>
<organism evidence="3 4">
    <name type="scientific">Aureobasidium namibiae CBS 147.97</name>
    <dbReference type="NCBI Taxonomy" id="1043004"/>
    <lineage>
        <taxon>Eukaryota</taxon>
        <taxon>Fungi</taxon>
        <taxon>Dikarya</taxon>
        <taxon>Ascomycota</taxon>
        <taxon>Pezizomycotina</taxon>
        <taxon>Dothideomycetes</taxon>
        <taxon>Dothideomycetidae</taxon>
        <taxon>Dothideales</taxon>
        <taxon>Saccotheciaceae</taxon>
        <taxon>Aureobasidium</taxon>
    </lineage>
</organism>